<evidence type="ECO:0000259" key="13">
    <source>
        <dbReference type="Pfam" id="PF00487"/>
    </source>
</evidence>
<evidence type="ECO:0000256" key="6">
    <source>
        <dbReference type="ARBA" id="ARBA00022723"/>
    </source>
</evidence>
<name>Q2CIF8_OCEGH</name>
<evidence type="ECO:0000256" key="7">
    <source>
        <dbReference type="ARBA" id="ARBA00022989"/>
    </source>
</evidence>
<dbReference type="STRING" id="314256.OG2516_07482"/>
<evidence type="ECO:0000256" key="12">
    <source>
        <dbReference type="SAM" id="Phobius"/>
    </source>
</evidence>
<dbReference type="InterPro" id="IPR005804">
    <property type="entry name" value="FA_desaturase_dom"/>
</dbReference>
<dbReference type="RefSeq" id="WP_007255021.1">
    <property type="nucleotide sequence ID" value="NZ_CH724107.1"/>
</dbReference>
<dbReference type="InterPro" id="IPR033885">
    <property type="entry name" value="AlkB/XylM"/>
</dbReference>
<evidence type="ECO:0000256" key="5">
    <source>
        <dbReference type="ARBA" id="ARBA00022692"/>
    </source>
</evidence>
<keyword evidence="10 14" id="KW-0503">Monooxygenase</keyword>
<dbReference type="PANTHER" id="PTHR38674">
    <property type="entry name" value="ALKANE 1-MONOOXYGENASE 1"/>
    <property type="match status" value="1"/>
</dbReference>
<dbReference type="Pfam" id="PF00487">
    <property type="entry name" value="FA_desaturase"/>
    <property type="match status" value="1"/>
</dbReference>
<evidence type="ECO:0000256" key="4">
    <source>
        <dbReference type="ARBA" id="ARBA00022519"/>
    </source>
</evidence>
<dbReference type="EMBL" id="AAOT01000004">
    <property type="protein sequence ID" value="EAR52300.1"/>
    <property type="molecule type" value="Genomic_DNA"/>
</dbReference>
<dbReference type="HOGENOM" id="CLU_044462_0_0_5"/>
<comment type="similarity">
    <text evidence="2">Belongs to the fatty acid desaturase type 1 family. AlkB subfamily.</text>
</comment>
<evidence type="ECO:0000313" key="15">
    <source>
        <dbReference type="Proteomes" id="UP000003635"/>
    </source>
</evidence>
<feature type="transmembrane region" description="Helical" evidence="12">
    <location>
        <begin position="64"/>
        <end position="85"/>
    </location>
</feature>
<keyword evidence="15" id="KW-1185">Reference proteome</keyword>
<dbReference type="eggNOG" id="COG3239">
    <property type="taxonomic scope" value="Bacteria"/>
</dbReference>
<protein>
    <submittedName>
        <fullName evidence="14">Alkane-1 monooxygenase, putative</fullName>
    </submittedName>
</protein>
<reference evidence="14 15" key="1">
    <citation type="journal article" date="2010" name="J. Bacteriol.">
        <title>Genome sequences of Oceanicola granulosus HTCC2516(T) and Oceanicola batsensis HTCC2597(TDelta).</title>
        <authorList>
            <person name="Thrash J.C."/>
            <person name="Cho J.C."/>
            <person name="Vergin K.L."/>
            <person name="Giovannoni S.J."/>
        </authorList>
    </citation>
    <scope>NUCLEOTIDE SEQUENCE [LARGE SCALE GENOMIC DNA]</scope>
    <source>
        <strain evidence="15">ATCC BAA-861 / DSM 15982 / KCTC 12143 / HTCC2516</strain>
    </source>
</reference>
<evidence type="ECO:0000256" key="8">
    <source>
        <dbReference type="ARBA" id="ARBA00023002"/>
    </source>
</evidence>
<evidence type="ECO:0000256" key="3">
    <source>
        <dbReference type="ARBA" id="ARBA00022475"/>
    </source>
</evidence>
<comment type="subcellular location">
    <subcellularLocation>
        <location evidence="1">Cell inner membrane</location>
        <topology evidence="1">Multi-pass membrane protein</topology>
    </subcellularLocation>
</comment>
<keyword evidence="8" id="KW-0560">Oxidoreductase</keyword>
<dbReference type="GO" id="GO:0006629">
    <property type="term" value="P:lipid metabolic process"/>
    <property type="evidence" value="ECO:0007669"/>
    <property type="project" value="InterPro"/>
</dbReference>
<dbReference type="PANTHER" id="PTHR38674:SF1">
    <property type="entry name" value="ALKANE 1-MONOOXYGENASE 1"/>
    <property type="match status" value="1"/>
</dbReference>
<feature type="domain" description="Fatty acid desaturase" evidence="13">
    <location>
        <begin position="102"/>
        <end position="312"/>
    </location>
</feature>
<gene>
    <name evidence="14" type="ORF">OG2516_07482</name>
</gene>
<keyword evidence="7 12" id="KW-1133">Transmembrane helix</keyword>
<dbReference type="CDD" id="cd03512">
    <property type="entry name" value="Alkane-hydroxylase"/>
    <property type="match status" value="1"/>
</dbReference>
<evidence type="ECO:0000256" key="1">
    <source>
        <dbReference type="ARBA" id="ARBA00004429"/>
    </source>
</evidence>
<evidence type="ECO:0000256" key="2">
    <source>
        <dbReference type="ARBA" id="ARBA00010823"/>
    </source>
</evidence>
<dbReference type="Proteomes" id="UP000003635">
    <property type="component" value="Unassembled WGS sequence"/>
</dbReference>
<keyword evidence="11 12" id="KW-0472">Membrane</keyword>
<accession>Q2CIF8</accession>
<dbReference type="AlphaFoldDB" id="Q2CIF8"/>
<evidence type="ECO:0000256" key="11">
    <source>
        <dbReference type="ARBA" id="ARBA00023136"/>
    </source>
</evidence>
<evidence type="ECO:0000256" key="9">
    <source>
        <dbReference type="ARBA" id="ARBA00023004"/>
    </source>
</evidence>
<dbReference type="GO" id="GO:0046872">
    <property type="term" value="F:metal ion binding"/>
    <property type="evidence" value="ECO:0007669"/>
    <property type="project" value="UniProtKB-KW"/>
</dbReference>
<keyword evidence="9" id="KW-0408">Iron</keyword>
<keyword evidence="6" id="KW-0479">Metal-binding</keyword>
<evidence type="ECO:0000256" key="10">
    <source>
        <dbReference type="ARBA" id="ARBA00023033"/>
    </source>
</evidence>
<comment type="caution">
    <text evidence="14">The sequence shown here is derived from an EMBL/GenBank/DDBJ whole genome shotgun (WGS) entry which is preliminary data.</text>
</comment>
<proteinExistence type="inferred from homology"/>
<organism evidence="14 15">
    <name type="scientific">Oceanicola granulosus (strain ATCC BAA-861 / DSM 15982 / KCTC 12143 / HTCC2516)</name>
    <dbReference type="NCBI Taxonomy" id="314256"/>
    <lineage>
        <taxon>Bacteria</taxon>
        <taxon>Pseudomonadati</taxon>
        <taxon>Pseudomonadota</taxon>
        <taxon>Alphaproteobacteria</taxon>
        <taxon>Rhodobacterales</taxon>
        <taxon>Roseobacteraceae</taxon>
        <taxon>Oceanicola</taxon>
    </lineage>
</organism>
<dbReference type="GO" id="GO:0005886">
    <property type="term" value="C:plasma membrane"/>
    <property type="evidence" value="ECO:0007669"/>
    <property type="project" value="UniProtKB-SubCell"/>
</dbReference>
<dbReference type="GO" id="GO:0004497">
    <property type="term" value="F:monooxygenase activity"/>
    <property type="evidence" value="ECO:0007669"/>
    <property type="project" value="UniProtKB-KW"/>
</dbReference>
<feature type="transmembrane region" description="Helical" evidence="12">
    <location>
        <begin position="204"/>
        <end position="221"/>
    </location>
</feature>
<keyword evidence="4" id="KW-0997">Cell inner membrane</keyword>
<keyword evidence="3" id="KW-1003">Cell membrane</keyword>
<evidence type="ECO:0000313" key="14">
    <source>
        <dbReference type="EMBL" id="EAR52300.1"/>
    </source>
</evidence>
<sequence length="350" mass="37507">MRSPMPVFALVTLLPLPLIALAATVGGAVSALALAYMTLIAAALDELVALALPEAEDRAEFPAADGLSVALALGHFALLALAVAALAGDWLGAAEKLALFGAAGLFFGQLSNANAHELIHRPGRRLRGLGRWVYISLLFGHHASAHPLVHHVRVATRADPNSARPGEGYYRFAARAWRGSFREGLRAETARLERAGRPRWRHPYLVYGAGAAACLAAAALLGGWPGLAALLSLALFAQSQLLLSDYVQHYGLTRATGPNGRPEPVAARHSWNAPHWFTSALMLNAPRHSDHHAHPARPFPALRLAPEAPMLPRSLPVMAVLALSPPHWRRVMDPRAARWRAARPADLAAE</sequence>
<keyword evidence="5 12" id="KW-0812">Transmembrane</keyword>